<evidence type="ECO:0008006" key="4">
    <source>
        <dbReference type="Google" id="ProtNLM"/>
    </source>
</evidence>
<dbReference type="Proteomes" id="UP001497516">
    <property type="component" value="Chromosome 6"/>
</dbReference>
<evidence type="ECO:0000313" key="3">
    <source>
        <dbReference type="Proteomes" id="UP001497516"/>
    </source>
</evidence>
<dbReference type="EMBL" id="OZ034819">
    <property type="protein sequence ID" value="CAL1392549.1"/>
    <property type="molecule type" value="Genomic_DNA"/>
</dbReference>
<gene>
    <name evidence="2" type="ORF">LTRI10_LOCUS33186</name>
</gene>
<evidence type="ECO:0000256" key="1">
    <source>
        <dbReference type="SAM" id="MobiDB-lite"/>
    </source>
</evidence>
<evidence type="ECO:0000313" key="2">
    <source>
        <dbReference type="EMBL" id="CAL1392549.1"/>
    </source>
</evidence>
<dbReference type="AlphaFoldDB" id="A0AAV2F2Z7"/>
<feature type="compositionally biased region" description="Basic and acidic residues" evidence="1">
    <location>
        <begin position="91"/>
        <end position="104"/>
    </location>
</feature>
<proteinExistence type="predicted"/>
<keyword evidence="3" id="KW-1185">Reference proteome</keyword>
<feature type="region of interest" description="Disordered" evidence="1">
    <location>
        <begin position="82"/>
        <end position="105"/>
    </location>
</feature>
<reference evidence="2 3" key="1">
    <citation type="submission" date="2024-04" db="EMBL/GenBank/DDBJ databases">
        <authorList>
            <person name="Fracassetti M."/>
        </authorList>
    </citation>
    <scope>NUCLEOTIDE SEQUENCE [LARGE SCALE GENOMIC DNA]</scope>
</reference>
<sequence>MRALREVGVVDFPCSSILATSRLPLPDQCAESRNSTIDSLLRLLGEDNKDDVRFEGWKDMDGGGEGLWRWVWPRRKWFFFDASNPGPRQTTMKENRAPGDREGESITSSAFDADMGSTDPVSLADAGEEVAGVFDEIHFALIYDVLTVDG</sequence>
<name>A0AAV2F2Z7_9ROSI</name>
<accession>A0AAV2F2Z7</accession>
<protein>
    <recommendedName>
        <fullName evidence="4">Ubiquitinyl hydrolase 1</fullName>
    </recommendedName>
</protein>
<organism evidence="2 3">
    <name type="scientific">Linum trigynum</name>
    <dbReference type="NCBI Taxonomy" id="586398"/>
    <lineage>
        <taxon>Eukaryota</taxon>
        <taxon>Viridiplantae</taxon>
        <taxon>Streptophyta</taxon>
        <taxon>Embryophyta</taxon>
        <taxon>Tracheophyta</taxon>
        <taxon>Spermatophyta</taxon>
        <taxon>Magnoliopsida</taxon>
        <taxon>eudicotyledons</taxon>
        <taxon>Gunneridae</taxon>
        <taxon>Pentapetalae</taxon>
        <taxon>rosids</taxon>
        <taxon>fabids</taxon>
        <taxon>Malpighiales</taxon>
        <taxon>Linaceae</taxon>
        <taxon>Linum</taxon>
    </lineage>
</organism>